<evidence type="ECO:0000313" key="3">
    <source>
        <dbReference type="Proteomes" id="UP000299102"/>
    </source>
</evidence>
<dbReference type="EMBL" id="BGZK01002264">
    <property type="protein sequence ID" value="GBP92329.1"/>
    <property type="molecule type" value="Genomic_DNA"/>
</dbReference>
<feature type="region of interest" description="Disordered" evidence="1">
    <location>
        <begin position="37"/>
        <end position="73"/>
    </location>
</feature>
<proteinExistence type="predicted"/>
<comment type="caution">
    <text evidence="2">The sequence shown here is derived from an EMBL/GenBank/DDBJ whole genome shotgun (WGS) entry which is preliminary data.</text>
</comment>
<evidence type="ECO:0000313" key="2">
    <source>
        <dbReference type="EMBL" id="GBP92329.1"/>
    </source>
</evidence>
<sequence>MLTPVFELYARTRANGEDEENIHPIIRSSVLIRVQPLNGDSDSARRGRIRTTSQSPLRRSENSPRRTTPPRSERFVMNSCAQSVHTRKRSFVVRRRYVPFLPIIACALLSCSTRSRLAVRR</sequence>
<dbReference type="AlphaFoldDB" id="A0A4C1ZZB0"/>
<organism evidence="2 3">
    <name type="scientific">Eumeta variegata</name>
    <name type="common">Bagworm moth</name>
    <name type="synonym">Eumeta japonica</name>
    <dbReference type="NCBI Taxonomy" id="151549"/>
    <lineage>
        <taxon>Eukaryota</taxon>
        <taxon>Metazoa</taxon>
        <taxon>Ecdysozoa</taxon>
        <taxon>Arthropoda</taxon>
        <taxon>Hexapoda</taxon>
        <taxon>Insecta</taxon>
        <taxon>Pterygota</taxon>
        <taxon>Neoptera</taxon>
        <taxon>Endopterygota</taxon>
        <taxon>Lepidoptera</taxon>
        <taxon>Glossata</taxon>
        <taxon>Ditrysia</taxon>
        <taxon>Tineoidea</taxon>
        <taxon>Psychidae</taxon>
        <taxon>Oiketicinae</taxon>
        <taxon>Eumeta</taxon>
    </lineage>
</organism>
<evidence type="ECO:0000256" key="1">
    <source>
        <dbReference type="SAM" id="MobiDB-lite"/>
    </source>
</evidence>
<accession>A0A4C1ZZB0</accession>
<protein>
    <submittedName>
        <fullName evidence="2">Uncharacterized protein</fullName>
    </submittedName>
</protein>
<name>A0A4C1ZZB0_EUMVA</name>
<dbReference type="Proteomes" id="UP000299102">
    <property type="component" value="Unassembled WGS sequence"/>
</dbReference>
<keyword evidence="3" id="KW-1185">Reference proteome</keyword>
<reference evidence="2 3" key="1">
    <citation type="journal article" date="2019" name="Commun. Biol.">
        <title>The bagworm genome reveals a unique fibroin gene that provides high tensile strength.</title>
        <authorList>
            <person name="Kono N."/>
            <person name="Nakamura H."/>
            <person name="Ohtoshi R."/>
            <person name="Tomita M."/>
            <person name="Numata K."/>
            <person name="Arakawa K."/>
        </authorList>
    </citation>
    <scope>NUCLEOTIDE SEQUENCE [LARGE SCALE GENOMIC DNA]</scope>
</reference>
<gene>
    <name evidence="2" type="ORF">EVAR_99599_1</name>
</gene>